<dbReference type="Proteomes" id="UP000824469">
    <property type="component" value="Unassembled WGS sequence"/>
</dbReference>
<evidence type="ECO:0000256" key="6">
    <source>
        <dbReference type="ARBA" id="ARBA00030350"/>
    </source>
</evidence>
<gene>
    <name evidence="7" type="ORF">KI387_031810</name>
</gene>
<dbReference type="OMA" id="ANTRKDC"/>
<evidence type="ECO:0000256" key="4">
    <source>
        <dbReference type="ARBA" id="ARBA00023253"/>
    </source>
</evidence>
<evidence type="ECO:0000256" key="1">
    <source>
        <dbReference type="ARBA" id="ARBA00007737"/>
    </source>
</evidence>
<sequence>MDKWKKNSSRRCKVKANTIRCLSLLLFLFVVSYYSVPRSTSSVALTAGELPQCITQYNYRPDSLKLLPKGEKYMWFAPHSGFSNQVSEFKNALLIARILNRTLIIPPIMDHHAVALGSCPKFRVQSALQLRSSVWAHITSLIQNTRYVSMADIIDFSGVISSSLVKLIDLRVFASLWCGLDIRSSCSGSLCHSLAGSIQAWGSFQKCGELLSGFIKNEPHCVYGVEEDCRTTVWTYNEEFDNTLDSFQPDENLRLRKKIHFSRKRRNIDKALGPGSIADHATVLLFGTLFTAPYRGSELYIDIHEAPKDELIGSLLEKIEYFPFNPEILNAGKEYAQKRIKEPFLCAQLRLLDGQFKNHWKTTFSALKDKLKDVQKQFQDKHKAVNIFLMTDLPATNWTGTYLGDLGADFRSYKLHVLNEKDDYIVNTARELMSREYGFRSGVPQQFLKRLSTDEKRSPRVLPDILLYIEETICSCASVGFVGTVGSTIADNIEQMRKHKVCSL</sequence>
<keyword evidence="5" id="KW-0119">Carbohydrate metabolism</keyword>
<proteinExistence type="inferred from homology"/>
<comment type="caution">
    <text evidence="7">The sequence shown here is derived from an EMBL/GenBank/DDBJ whole genome shotgun (WGS) entry which is preliminary data.</text>
</comment>
<dbReference type="PANTHER" id="PTHR36050:SF1">
    <property type="entry name" value="O-FUCOSYLTRANSFERASE 30"/>
    <property type="match status" value="1"/>
</dbReference>
<dbReference type="GO" id="GO:0016757">
    <property type="term" value="F:glycosyltransferase activity"/>
    <property type="evidence" value="ECO:0007669"/>
    <property type="project" value="UniProtKB-KW"/>
</dbReference>
<dbReference type="EMBL" id="JAHRHJ020003813">
    <property type="protein sequence ID" value="KAH9287693.1"/>
    <property type="molecule type" value="Genomic_DNA"/>
</dbReference>
<evidence type="ECO:0000313" key="8">
    <source>
        <dbReference type="Proteomes" id="UP000824469"/>
    </source>
</evidence>
<evidence type="ECO:0000313" key="7">
    <source>
        <dbReference type="EMBL" id="KAH9287693.1"/>
    </source>
</evidence>
<keyword evidence="4" id="KW-0294">Fucose metabolism</keyword>
<protein>
    <recommendedName>
        <fullName evidence="6">O-fucosyltransferase family protein</fullName>
    </recommendedName>
</protein>
<comment type="similarity">
    <text evidence="1">Belongs to the glycosyltransferase GT106 family.</text>
</comment>
<dbReference type="Gene3D" id="3.40.50.11340">
    <property type="match status" value="1"/>
</dbReference>
<name>A0AA38F2Z9_TAXCH</name>
<dbReference type="GO" id="GO:0006004">
    <property type="term" value="P:fucose metabolic process"/>
    <property type="evidence" value="ECO:0007669"/>
    <property type="project" value="UniProtKB-KW"/>
</dbReference>
<evidence type="ECO:0000256" key="2">
    <source>
        <dbReference type="ARBA" id="ARBA00022676"/>
    </source>
</evidence>
<organism evidence="7 8">
    <name type="scientific">Taxus chinensis</name>
    <name type="common">Chinese yew</name>
    <name type="synonym">Taxus wallichiana var. chinensis</name>
    <dbReference type="NCBI Taxonomy" id="29808"/>
    <lineage>
        <taxon>Eukaryota</taxon>
        <taxon>Viridiplantae</taxon>
        <taxon>Streptophyta</taxon>
        <taxon>Embryophyta</taxon>
        <taxon>Tracheophyta</taxon>
        <taxon>Spermatophyta</taxon>
        <taxon>Pinopsida</taxon>
        <taxon>Pinidae</taxon>
        <taxon>Conifers II</taxon>
        <taxon>Cupressales</taxon>
        <taxon>Taxaceae</taxon>
        <taxon>Taxus</taxon>
    </lineage>
</organism>
<dbReference type="InterPro" id="IPR019378">
    <property type="entry name" value="GDP-Fuc_O-FucTrfase"/>
</dbReference>
<dbReference type="PANTHER" id="PTHR36050">
    <property type="entry name" value="O-FUCOSYLTRANSFERASE 30"/>
    <property type="match status" value="1"/>
</dbReference>
<keyword evidence="3" id="KW-0808">Transferase</keyword>
<keyword evidence="8" id="KW-1185">Reference proteome</keyword>
<reference evidence="7 8" key="1">
    <citation type="journal article" date="2021" name="Nat. Plants">
        <title>The Taxus genome provides insights into paclitaxel biosynthesis.</title>
        <authorList>
            <person name="Xiong X."/>
            <person name="Gou J."/>
            <person name="Liao Q."/>
            <person name="Li Y."/>
            <person name="Zhou Q."/>
            <person name="Bi G."/>
            <person name="Li C."/>
            <person name="Du R."/>
            <person name="Wang X."/>
            <person name="Sun T."/>
            <person name="Guo L."/>
            <person name="Liang H."/>
            <person name="Lu P."/>
            <person name="Wu Y."/>
            <person name="Zhang Z."/>
            <person name="Ro D.K."/>
            <person name="Shang Y."/>
            <person name="Huang S."/>
            <person name="Yan J."/>
        </authorList>
    </citation>
    <scope>NUCLEOTIDE SEQUENCE [LARGE SCALE GENOMIC DNA]</scope>
    <source>
        <strain evidence="7">Ta-2019</strain>
    </source>
</reference>
<evidence type="ECO:0000256" key="3">
    <source>
        <dbReference type="ARBA" id="ARBA00022679"/>
    </source>
</evidence>
<dbReference type="Pfam" id="PF10250">
    <property type="entry name" value="O-FucT"/>
    <property type="match status" value="1"/>
</dbReference>
<dbReference type="AlphaFoldDB" id="A0AA38F2Z9"/>
<evidence type="ECO:0000256" key="5">
    <source>
        <dbReference type="ARBA" id="ARBA00023277"/>
    </source>
</evidence>
<keyword evidence="2" id="KW-0328">Glycosyltransferase</keyword>
<dbReference type="Gene3D" id="3.40.50.11350">
    <property type="match status" value="1"/>
</dbReference>
<accession>A0AA38F2Z9</accession>